<feature type="transmembrane region" description="Helical" evidence="1">
    <location>
        <begin position="109"/>
        <end position="128"/>
    </location>
</feature>
<feature type="transmembrane region" description="Helical" evidence="1">
    <location>
        <begin position="78"/>
        <end position="97"/>
    </location>
</feature>
<feature type="transmembrane region" description="Helical" evidence="1">
    <location>
        <begin position="234"/>
        <end position="254"/>
    </location>
</feature>
<sequence length="419" mass="44769">MTIAMPVVPHRAGEMHGLAVARCLVVIVCMLFLPSALRFHLGFSSYAPGVMAGCVLVIGLALFGVLGRIPSQVLIKGWLMGLMVLGAIAIHLGLSLLQWSADIERATTSLAGMTLMAGAAPIVFYVIMNAEDGVLARSLAIVRVALLVMVAMSMLRLQPVGLLSSERPVWPFTEPSHFALASLPFFIDATVRSPRLIRWVWLGTMAVIVLLLQSLSLAVGLAIAAVCSLGLAELIAFLIAALVATQFIDLSYYVERLDIGYSSTNLSSLVYLQGIELIQEALETTRGWGIAIQQLGFAPTNVLATEIIRRVGGGEQNLSDGSFLAVKFGAELGILGIALLGIYIFKLFWAIIHLRLIAGNRAQSPVGVTFGLSVFTAFFIELFVRGIGYFSGTVVMACASIGVVAVVKFVSKDTVDLTK</sequence>
<keyword evidence="1" id="KW-0472">Membrane</keyword>
<organism evidence="2 3">
    <name type="scientific">Sphingomonas aerolata</name>
    <dbReference type="NCBI Taxonomy" id="185951"/>
    <lineage>
        <taxon>Bacteria</taxon>
        <taxon>Pseudomonadati</taxon>
        <taxon>Pseudomonadota</taxon>
        <taxon>Alphaproteobacteria</taxon>
        <taxon>Sphingomonadales</taxon>
        <taxon>Sphingomonadaceae</taxon>
        <taxon>Sphingomonas</taxon>
    </lineage>
</organism>
<feature type="transmembrane region" description="Helical" evidence="1">
    <location>
        <begin position="332"/>
        <end position="352"/>
    </location>
</feature>
<dbReference type="AlphaFoldDB" id="A0A2T4YVZ0"/>
<feature type="transmembrane region" description="Helical" evidence="1">
    <location>
        <begin position="134"/>
        <end position="157"/>
    </location>
</feature>
<evidence type="ECO:0008006" key="4">
    <source>
        <dbReference type="Google" id="ProtNLM"/>
    </source>
</evidence>
<evidence type="ECO:0000313" key="2">
    <source>
        <dbReference type="EMBL" id="PTM47980.1"/>
    </source>
</evidence>
<name>A0A2T4YVZ0_9SPHN</name>
<feature type="transmembrane region" description="Helical" evidence="1">
    <location>
        <begin position="389"/>
        <end position="410"/>
    </location>
</feature>
<gene>
    <name evidence="2" type="ORF">C8J24_1387</name>
</gene>
<keyword evidence="1" id="KW-1133">Transmembrane helix</keyword>
<feature type="transmembrane region" description="Helical" evidence="1">
    <location>
        <begin position="45"/>
        <end position="66"/>
    </location>
</feature>
<accession>A0A2T4YVZ0</accession>
<keyword evidence="1" id="KW-0812">Transmembrane</keyword>
<dbReference type="RefSeq" id="WP_167396712.1">
    <property type="nucleotide sequence ID" value="NZ_PZZN01000001.1"/>
</dbReference>
<proteinExistence type="predicted"/>
<feature type="transmembrane region" description="Helical" evidence="1">
    <location>
        <begin position="15"/>
        <end position="33"/>
    </location>
</feature>
<dbReference type="EMBL" id="PZZN01000001">
    <property type="protein sequence ID" value="PTM47980.1"/>
    <property type="molecule type" value="Genomic_DNA"/>
</dbReference>
<feature type="transmembrane region" description="Helical" evidence="1">
    <location>
        <begin position="364"/>
        <end position="383"/>
    </location>
</feature>
<protein>
    <recommendedName>
        <fullName evidence="4">O-antigen ligase-like membrane protein</fullName>
    </recommendedName>
</protein>
<evidence type="ECO:0000313" key="3">
    <source>
        <dbReference type="Proteomes" id="UP000240996"/>
    </source>
</evidence>
<reference evidence="2 3" key="1">
    <citation type="submission" date="2018-04" db="EMBL/GenBank/DDBJ databases">
        <title>Genomic Encyclopedia of Type Strains, Phase III (KMG-III): the genomes of soil and plant-associated and newly described type strains.</title>
        <authorList>
            <person name="Whitman W."/>
        </authorList>
    </citation>
    <scope>NUCLEOTIDE SEQUENCE [LARGE SCALE GENOMIC DNA]</scope>
    <source>
        <strain evidence="2 3">NW12</strain>
    </source>
</reference>
<feature type="transmembrane region" description="Helical" evidence="1">
    <location>
        <begin position="199"/>
        <end position="227"/>
    </location>
</feature>
<comment type="caution">
    <text evidence="2">The sequence shown here is derived from an EMBL/GenBank/DDBJ whole genome shotgun (WGS) entry which is preliminary data.</text>
</comment>
<evidence type="ECO:0000256" key="1">
    <source>
        <dbReference type="SAM" id="Phobius"/>
    </source>
</evidence>
<keyword evidence="3" id="KW-1185">Reference proteome</keyword>
<dbReference type="Proteomes" id="UP000240996">
    <property type="component" value="Unassembled WGS sequence"/>
</dbReference>